<keyword evidence="5" id="KW-0131">Cell cycle</keyword>
<dbReference type="InterPro" id="IPR011989">
    <property type="entry name" value="ARM-like"/>
</dbReference>
<dbReference type="OMA" id="CKERTTT"/>
<dbReference type="GO" id="GO:0005815">
    <property type="term" value="C:microtubule organizing center"/>
    <property type="evidence" value="ECO:0007669"/>
    <property type="project" value="TreeGrafter"/>
</dbReference>
<dbReference type="GO" id="GO:1990023">
    <property type="term" value="C:mitotic spindle midzone"/>
    <property type="evidence" value="ECO:0007669"/>
    <property type="project" value="TreeGrafter"/>
</dbReference>
<dbReference type="InterPro" id="IPR021133">
    <property type="entry name" value="HEAT_type_2"/>
</dbReference>
<comment type="subcellular location">
    <subcellularLocation>
        <location evidence="1">Cytoplasm</location>
        <location evidence="1">Cytoskeleton</location>
        <location evidence="1">Spindle</location>
    </subcellularLocation>
</comment>
<dbReference type="PROSITE" id="PS50077">
    <property type="entry name" value="HEAT_REPEAT"/>
    <property type="match status" value="1"/>
</dbReference>
<keyword evidence="3" id="KW-0132">Cell division</keyword>
<dbReference type="OrthoDB" id="46159at2759"/>
<keyword evidence="6" id="KW-0963">Cytoplasm</keyword>
<evidence type="ECO:0000256" key="2">
    <source>
        <dbReference type="ARBA" id="ARBA00009549"/>
    </source>
</evidence>
<feature type="region of interest" description="Disordered" evidence="8">
    <location>
        <begin position="394"/>
        <end position="476"/>
    </location>
</feature>
<keyword evidence="11" id="KW-1185">Reference proteome</keyword>
<evidence type="ECO:0000256" key="5">
    <source>
        <dbReference type="ARBA" id="ARBA00022776"/>
    </source>
</evidence>
<keyword evidence="4" id="KW-0493">Microtubule</keyword>
<dbReference type="AlphaFoldDB" id="A0A1M8A5S1"/>
<dbReference type="GO" id="GO:1902903">
    <property type="term" value="P:regulation of supramolecular fiber organization"/>
    <property type="evidence" value="ECO:0007669"/>
    <property type="project" value="UniProtKB-ARBA"/>
</dbReference>
<name>A0A1M8A5S1_MALS4</name>
<dbReference type="InterPro" id="IPR016024">
    <property type="entry name" value="ARM-type_fold"/>
</dbReference>
<proteinExistence type="inferred from homology"/>
<feature type="domain" description="CLASP N-terminal" evidence="9">
    <location>
        <begin position="10"/>
        <end position="228"/>
    </location>
</feature>
<dbReference type="Proteomes" id="UP000186303">
    <property type="component" value="Chromosome 3"/>
</dbReference>
<dbReference type="GO" id="GO:0005876">
    <property type="term" value="C:spindle microtubule"/>
    <property type="evidence" value="ECO:0007669"/>
    <property type="project" value="TreeGrafter"/>
</dbReference>
<dbReference type="Pfam" id="PF12348">
    <property type="entry name" value="CLASP_N"/>
    <property type="match status" value="1"/>
</dbReference>
<organism evidence="10 11">
    <name type="scientific">Malassezia sympodialis (strain ATCC 42132)</name>
    <name type="common">Atopic eczema-associated yeast</name>
    <dbReference type="NCBI Taxonomy" id="1230383"/>
    <lineage>
        <taxon>Eukaryota</taxon>
        <taxon>Fungi</taxon>
        <taxon>Dikarya</taxon>
        <taxon>Basidiomycota</taxon>
        <taxon>Ustilaginomycotina</taxon>
        <taxon>Malasseziomycetes</taxon>
        <taxon>Malasseziales</taxon>
        <taxon>Malasseziaceae</taxon>
        <taxon>Malassezia</taxon>
    </lineage>
</organism>
<evidence type="ECO:0000313" key="10">
    <source>
        <dbReference type="EMBL" id="SHO77781.1"/>
    </source>
</evidence>
<keyword evidence="5" id="KW-0498">Mitosis</keyword>
<comment type="similarity">
    <text evidence="2">Belongs to the CLASP family.</text>
</comment>
<accession>A0A1M8A5S1</accession>
<dbReference type="GO" id="GO:0090307">
    <property type="term" value="P:mitotic spindle assembly"/>
    <property type="evidence" value="ECO:0007669"/>
    <property type="project" value="TreeGrafter"/>
</dbReference>
<dbReference type="PANTHER" id="PTHR21567:SF60">
    <property type="entry name" value="CLASP N-TERMINAL DOMAIN-CONTAINING PROTEIN"/>
    <property type="match status" value="1"/>
</dbReference>
<dbReference type="GO" id="GO:0051301">
    <property type="term" value="P:cell division"/>
    <property type="evidence" value="ECO:0007669"/>
    <property type="project" value="UniProtKB-KW"/>
</dbReference>
<evidence type="ECO:0000256" key="8">
    <source>
        <dbReference type="SAM" id="MobiDB-lite"/>
    </source>
</evidence>
<dbReference type="GO" id="GO:0005881">
    <property type="term" value="C:cytoplasmic microtubule"/>
    <property type="evidence" value="ECO:0007669"/>
    <property type="project" value="TreeGrafter"/>
</dbReference>
<evidence type="ECO:0000256" key="4">
    <source>
        <dbReference type="ARBA" id="ARBA00022701"/>
    </source>
</evidence>
<dbReference type="InterPro" id="IPR024395">
    <property type="entry name" value="CLASP_N_dom"/>
</dbReference>
<dbReference type="EMBL" id="LT671823">
    <property type="protein sequence ID" value="SHO77781.1"/>
    <property type="molecule type" value="Genomic_DNA"/>
</dbReference>
<dbReference type="GO" id="GO:0008017">
    <property type="term" value="F:microtubule binding"/>
    <property type="evidence" value="ECO:0007669"/>
    <property type="project" value="TreeGrafter"/>
</dbReference>
<feature type="compositionally biased region" description="Basic and acidic residues" evidence="8">
    <location>
        <begin position="293"/>
        <end position="311"/>
    </location>
</feature>
<keyword evidence="6" id="KW-0206">Cytoskeleton</keyword>
<evidence type="ECO:0000313" key="11">
    <source>
        <dbReference type="Proteomes" id="UP000186303"/>
    </source>
</evidence>
<dbReference type="Gene3D" id="1.25.10.10">
    <property type="entry name" value="Leucine-rich Repeat Variant"/>
    <property type="match status" value="1"/>
</dbReference>
<evidence type="ECO:0000256" key="6">
    <source>
        <dbReference type="ARBA" id="ARBA00023212"/>
    </source>
</evidence>
<feature type="region of interest" description="Disordered" evidence="8">
    <location>
        <begin position="293"/>
        <end position="325"/>
    </location>
</feature>
<evidence type="ECO:0000256" key="1">
    <source>
        <dbReference type="ARBA" id="ARBA00004186"/>
    </source>
</evidence>
<evidence type="ECO:0000259" key="9">
    <source>
        <dbReference type="Pfam" id="PF12348"/>
    </source>
</evidence>
<dbReference type="GO" id="GO:0031110">
    <property type="term" value="P:regulation of microtubule polymerization or depolymerization"/>
    <property type="evidence" value="ECO:0007669"/>
    <property type="project" value="UniProtKB-ARBA"/>
</dbReference>
<feature type="compositionally biased region" description="Basic and acidic residues" evidence="8">
    <location>
        <begin position="427"/>
        <end position="436"/>
    </location>
</feature>
<evidence type="ECO:0000256" key="3">
    <source>
        <dbReference type="ARBA" id="ARBA00022618"/>
    </source>
</evidence>
<sequence length="476" mass="52262">MGLIASEGDLEHALAPLVPTMNLSETEETWDRIERALSQFQALTKEGATKVPTYVARVRDLSPCIVRSLLSERTRLSGTASDVLNSMAPRLGDRFAPLVPIFVPPLLQICGRTNKVALRRAEKSLYLICRHCHLPQIVPYLLHAMQEKAATLRSCAAGSLAVLLEVCGADELERRVAGIEHAMQALVTDANPQVRALGRQVYAQYAALWPARCESFCETLSATAQRYLATVPPAKRESVDTESPSTAATDAIGMRKRVERIGDPGVTRKTPVQERVPLTRPLSVPKAGILREQEKENIERPSPKETTRGARSEVTGSRAHFGPMPWADPFQETGIPPLPSRGSNPSDGVAYRLALAREQARLRSAQRQGIDAADMDMQGMRFGSRALVRSSASIGSARRIVRPRAAAETPCKERTTTPKNPSTSPLDIHKQGDFTPKRRPFGVINADRSPQGRTTPRQTEKYMSITDGSPWARIDT</sequence>
<dbReference type="VEuPathDB" id="FungiDB:MSYG_2123"/>
<dbReference type="PANTHER" id="PTHR21567">
    <property type="entry name" value="CLASP"/>
    <property type="match status" value="1"/>
</dbReference>
<dbReference type="SUPFAM" id="SSF48371">
    <property type="entry name" value="ARM repeat"/>
    <property type="match status" value="1"/>
</dbReference>
<protein>
    <recommendedName>
        <fullName evidence="9">CLASP N-terminal domain-containing protein</fullName>
    </recommendedName>
</protein>
<reference evidence="11" key="1">
    <citation type="journal article" date="2017" name="Nucleic Acids Res.">
        <title>Proteogenomics produces comprehensive and highly accurate protein-coding gene annotation in a complete genome assembly of Malassezia sympodialis.</title>
        <authorList>
            <person name="Zhu Y."/>
            <person name="Engstroem P.G."/>
            <person name="Tellgren-Roth C."/>
            <person name="Baudo C.D."/>
            <person name="Kennell J.C."/>
            <person name="Sun S."/>
            <person name="Billmyre R.B."/>
            <person name="Schroeder M.S."/>
            <person name="Andersson A."/>
            <person name="Holm T."/>
            <person name="Sigurgeirsson B."/>
            <person name="Wu G."/>
            <person name="Sankaranarayanan S.R."/>
            <person name="Siddharthan R."/>
            <person name="Sanyal K."/>
            <person name="Lundeberg J."/>
            <person name="Nystedt B."/>
            <person name="Boekhout T."/>
            <person name="Dawson T.L. Jr."/>
            <person name="Heitman J."/>
            <person name="Scheynius A."/>
            <person name="Lehtioe J."/>
        </authorList>
    </citation>
    <scope>NUCLEOTIDE SEQUENCE [LARGE SCALE GENOMIC DNA]</scope>
    <source>
        <strain evidence="11">ATCC 42132</strain>
    </source>
</reference>
<evidence type="ECO:0000256" key="7">
    <source>
        <dbReference type="PROSITE-ProRule" id="PRU00103"/>
    </source>
</evidence>
<feature type="repeat" description="HEAT" evidence="7">
    <location>
        <begin position="137"/>
        <end position="175"/>
    </location>
</feature>
<gene>
    <name evidence="10" type="ORF">MSYG_2123</name>
</gene>